<proteinExistence type="predicted"/>
<accession>A0A1Y1LBB8</accession>
<sequence length="285" mass="32581">MTTELFEINCKYTALKPCQVEITAREIASNIYESDKVSPKYTNTIVALRNLCVNETNHYHLDNASYKCFLETLRPVITAQSADDCTPPVSTICDHLQSLHTFRTKLLRRQDEIRKHYQEDNASSAGGANRHAALGECLEIVKAIKIQTVPSRPVKDPVLQGDQVGLVYALLNVSHADELLTGILLNWAARPGRSPEEKACLEYVWHNFDTVGETVRTVLFDNFVYVVEKMIIRYCTEVLQSGCQPLSMLRTEDRKVRNCIRSIIYTLFVYSRCNRKIFEILKLFE</sequence>
<dbReference type="RefSeq" id="XP_031330366.1">
    <property type="nucleotide sequence ID" value="XM_031474506.1"/>
</dbReference>
<reference evidence="1" key="1">
    <citation type="journal article" date="2016" name="Sci. Rep.">
        <title>Molecular characterization of firefly nuptial gifts: a multi-omics approach sheds light on postcopulatory sexual selection.</title>
        <authorList>
            <person name="Al-Wathiqui N."/>
            <person name="Fallon T.R."/>
            <person name="South A."/>
            <person name="Weng J.K."/>
            <person name="Lewis S.M."/>
        </authorList>
    </citation>
    <scope>NUCLEOTIDE SEQUENCE</scope>
</reference>
<evidence type="ECO:0000313" key="1">
    <source>
        <dbReference type="EMBL" id="JAV70913.1"/>
    </source>
</evidence>
<protein>
    <submittedName>
        <fullName evidence="1">Uncharacterized protein</fullName>
    </submittedName>
</protein>
<dbReference type="EMBL" id="GEZM01060790">
    <property type="protein sequence ID" value="JAV70913.1"/>
    <property type="molecule type" value="Transcribed_RNA"/>
</dbReference>
<dbReference type="AlphaFoldDB" id="A0A1Y1LBB8"/>
<dbReference type="KEGG" id="ppyr:116161228"/>
<name>A0A1Y1LBB8_PHOPY</name>
<dbReference type="OrthoDB" id="6717509at2759"/>
<organism evidence="1">
    <name type="scientific">Photinus pyralis</name>
    <name type="common">Common eastern firefly</name>
    <name type="synonym">Lampyris pyralis</name>
    <dbReference type="NCBI Taxonomy" id="7054"/>
    <lineage>
        <taxon>Eukaryota</taxon>
        <taxon>Metazoa</taxon>
        <taxon>Ecdysozoa</taxon>
        <taxon>Arthropoda</taxon>
        <taxon>Hexapoda</taxon>
        <taxon>Insecta</taxon>
        <taxon>Pterygota</taxon>
        <taxon>Neoptera</taxon>
        <taxon>Endopterygota</taxon>
        <taxon>Coleoptera</taxon>
        <taxon>Polyphaga</taxon>
        <taxon>Elateriformia</taxon>
        <taxon>Elateroidea</taxon>
        <taxon>Lampyridae</taxon>
        <taxon>Lampyrinae</taxon>
        <taxon>Photinus</taxon>
    </lineage>
</organism>
<dbReference type="GeneID" id="116161228"/>